<name>A0ACB8BEM8_9AGAM</name>
<gene>
    <name evidence="1" type="ORF">BV22DRAFT_1069097</name>
</gene>
<sequence>MSESITRNSPPEFLESVLWSCDQPLPVRKDSNRPYVTLTFAQSLDGKIAGKGGKQLILSGKESMVMTHWMRSMHDGILIGIGTALNDDPQLNTRHLPVTAHRVSPRPIILDSNLRLGLECKLLKNYRQGSAMQPWVVCSPLHAEDRDRFGRKEALEKAGAKIVEVPSHNDLISIGDLLPKLYNLGIGTLMVEGGSSIIASFLAEMSRTCDHNTHHAVDMLIITVAPTLVGDDGIGYGLGGKGVRVSLAPSPRVGSESDCTQISSLHHVHTELMGRDTVFACKLL</sequence>
<accession>A0ACB8BEM8</accession>
<protein>
    <submittedName>
        <fullName evidence="1">Bacterial bifunctional deaminase-reductase</fullName>
    </submittedName>
</protein>
<dbReference type="EMBL" id="MU266458">
    <property type="protein sequence ID" value="KAH7923237.1"/>
    <property type="molecule type" value="Genomic_DNA"/>
</dbReference>
<comment type="caution">
    <text evidence="1">The sequence shown here is derived from an EMBL/GenBank/DDBJ whole genome shotgun (WGS) entry which is preliminary data.</text>
</comment>
<keyword evidence="2" id="KW-1185">Reference proteome</keyword>
<organism evidence="1 2">
    <name type="scientific">Leucogyrophana mollusca</name>
    <dbReference type="NCBI Taxonomy" id="85980"/>
    <lineage>
        <taxon>Eukaryota</taxon>
        <taxon>Fungi</taxon>
        <taxon>Dikarya</taxon>
        <taxon>Basidiomycota</taxon>
        <taxon>Agaricomycotina</taxon>
        <taxon>Agaricomycetes</taxon>
        <taxon>Agaricomycetidae</taxon>
        <taxon>Boletales</taxon>
        <taxon>Boletales incertae sedis</taxon>
        <taxon>Leucogyrophana</taxon>
    </lineage>
</organism>
<reference evidence="1" key="1">
    <citation type="journal article" date="2021" name="New Phytol.">
        <title>Evolutionary innovations through gain and loss of genes in the ectomycorrhizal Boletales.</title>
        <authorList>
            <person name="Wu G."/>
            <person name="Miyauchi S."/>
            <person name="Morin E."/>
            <person name="Kuo A."/>
            <person name="Drula E."/>
            <person name="Varga T."/>
            <person name="Kohler A."/>
            <person name="Feng B."/>
            <person name="Cao Y."/>
            <person name="Lipzen A."/>
            <person name="Daum C."/>
            <person name="Hundley H."/>
            <person name="Pangilinan J."/>
            <person name="Johnson J."/>
            <person name="Barry K."/>
            <person name="LaButti K."/>
            <person name="Ng V."/>
            <person name="Ahrendt S."/>
            <person name="Min B."/>
            <person name="Choi I.G."/>
            <person name="Park H."/>
            <person name="Plett J.M."/>
            <person name="Magnuson J."/>
            <person name="Spatafora J.W."/>
            <person name="Nagy L.G."/>
            <person name="Henrissat B."/>
            <person name="Grigoriev I.V."/>
            <person name="Yang Z.L."/>
            <person name="Xu J."/>
            <person name="Martin F.M."/>
        </authorList>
    </citation>
    <scope>NUCLEOTIDE SEQUENCE</scope>
    <source>
        <strain evidence="1">KUC20120723A-06</strain>
    </source>
</reference>
<evidence type="ECO:0000313" key="1">
    <source>
        <dbReference type="EMBL" id="KAH7923237.1"/>
    </source>
</evidence>
<proteinExistence type="predicted"/>
<evidence type="ECO:0000313" key="2">
    <source>
        <dbReference type="Proteomes" id="UP000790709"/>
    </source>
</evidence>
<dbReference type="Proteomes" id="UP000790709">
    <property type="component" value="Unassembled WGS sequence"/>
</dbReference>